<reference evidence="3 4" key="1">
    <citation type="submission" date="2019-05" db="EMBL/GenBank/DDBJ databases">
        <title>The Complete Genome Sequence of the n-alkane-degrading Desulfoglaeba alkanexedens ALDC reveals multiple alkylsuccinate synthase gene clusters.</title>
        <authorList>
            <person name="Callaghan A.V."/>
            <person name="Davidova I.A."/>
            <person name="Duncan K.E."/>
            <person name="Morris B."/>
            <person name="McInerney M.J."/>
        </authorList>
    </citation>
    <scope>NUCLEOTIDE SEQUENCE [LARGE SCALE GENOMIC DNA]</scope>
    <source>
        <strain evidence="3 4">ALDC</strain>
    </source>
</reference>
<feature type="transmembrane region" description="Helical" evidence="1">
    <location>
        <begin position="21"/>
        <end position="39"/>
    </location>
</feature>
<feature type="transmembrane region" description="Helical" evidence="1">
    <location>
        <begin position="45"/>
        <end position="65"/>
    </location>
</feature>
<evidence type="ECO:0000259" key="2">
    <source>
        <dbReference type="Pfam" id="PF04892"/>
    </source>
</evidence>
<accession>A0A4P8L1S4</accession>
<keyword evidence="1" id="KW-1133">Transmembrane helix</keyword>
<proteinExistence type="predicted"/>
<keyword evidence="1" id="KW-0812">Transmembrane</keyword>
<feature type="transmembrane region" description="Helical" evidence="1">
    <location>
        <begin position="72"/>
        <end position="91"/>
    </location>
</feature>
<dbReference type="Proteomes" id="UP000298602">
    <property type="component" value="Chromosome"/>
</dbReference>
<dbReference type="NCBIfam" id="NF037970">
    <property type="entry name" value="vanZ_1"/>
    <property type="match status" value="1"/>
</dbReference>
<dbReference type="RefSeq" id="WP_137422825.1">
    <property type="nucleotide sequence ID" value="NZ_CP040098.1"/>
</dbReference>
<evidence type="ECO:0000256" key="1">
    <source>
        <dbReference type="SAM" id="Phobius"/>
    </source>
</evidence>
<gene>
    <name evidence="3" type="ORF">FDQ92_00760</name>
</gene>
<keyword evidence="4" id="KW-1185">Reference proteome</keyword>
<evidence type="ECO:0000313" key="3">
    <source>
        <dbReference type="EMBL" id="QCQ20855.1"/>
    </source>
</evidence>
<feature type="domain" description="VanZ-like" evidence="2">
    <location>
        <begin position="48"/>
        <end position="118"/>
    </location>
</feature>
<dbReference type="InterPro" id="IPR006976">
    <property type="entry name" value="VanZ-like"/>
</dbReference>
<name>A0A4P8L1S4_9BACT</name>
<dbReference type="KEGG" id="dax:FDQ92_00760"/>
<sequence length="124" mass="13329">MDTLTGLYGRHSRVLQTAGRGTLVVLLACMPWAMLSPQASPPSHWAGWMHVGAVAMLSVLAYVSFASLWSRAGAVMFVFAYSGLMELLQHFSAGRTGSWEDLGMNGVGVLIGVALVKWAMMRAV</sequence>
<evidence type="ECO:0000313" key="4">
    <source>
        <dbReference type="Proteomes" id="UP000298602"/>
    </source>
</evidence>
<reference evidence="3 4" key="2">
    <citation type="submission" date="2019-05" db="EMBL/GenBank/DDBJ databases">
        <authorList>
            <person name="Suflita J.M."/>
            <person name="Marks C.R."/>
        </authorList>
    </citation>
    <scope>NUCLEOTIDE SEQUENCE [LARGE SCALE GENOMIC DNA]</scope>
    <source>
        <strain evidence="3 4">ALDC</strain>
    </source>
</reference>
<dbReference type="AlphaFoldDB" id="A0A4P8L1S4"/>
<protein>
    <submittedName>
        <fullName evidence="3">VanZ family protein</fullName>
    </submittedName>
</protein>
<dbReference type="Pfam" id="PF04892">
    <property type="entry name" value="VanZ"/>
    <property type="match status" value="1"/>
</dbReference>
<keyword evidence="1" id="KW-0472">Membrane</keyword>
<feature type="transmembrane region" description="Helical" evidence="1">
    <location>
        <begin position="103"/>
        <end position="120"/>
    </location>
</feature>
<organism evidence="3 4">
    <name type="scientific">Desulfoglaeba alkanexedens ALDC</name>
    <dbReference type="NCBI Taxonomy" id="980445"/>
    <lineage>
        <taxon>Bacteria</taxon>
        <taxon>Pseudomonadati</taxon>
        <taxon>Thermodesulfobacteriota</taxon>
        <taxon>Syntrophobacteria</taxon>
        <taxon>Syntrophobacterales</taxon>
        <taxon>Syntrophobacteraceae</taxon>
        <taxon>Desulfoglaeba</taxon>
    </lineage>
</organism>
<dbReference type="EMBL" id="CP040098">
    <property type="protein sequence ID" value="QCQ20855.1"/>
    <property type="molecule type" value="Genomic_DNA"/>
</dbReference>
<dbReference type="OrthoDB" id="5406033at2"/>